<evidence type="ECO:0000313" key="1">
    <source>
        <dbReference type="EMBL" id="KDQ55891.1"/>
    </source>
</evidence>
<dbReference type="OrthoDB" id="3265985at2759"/>
<sequence>MPISLHSVIKTFELQDQFTVHPGCPSCHRIFQPTIPSSSHCPNCDLPLFTSKGTNIFQKLSGRRPPPPPLKFAVPIAPLSSLLADFFAEGEMESSVDEWQQTPHEPGQYTSPMDGTVPCEVKSHNGSLFFDKASLEEENEIRLVVTFSLDWFNVNNSAFASSHSTGVMLFCISNLRPELRYQTKNLLMPIVLPGPSEPMTEQLQNYLKIIVDDLIKLYEEGVRVKTPTCPEGRCQATQWSLA</sequence>
<protein>
    <submittedName>
        <fullName evidence="1">Uncharacterized protein</fullName>
    </submittedName>
</protein>
<dbReference type="InParanoid" id="A0A067PZX0"/>
<dbReference type="AlphaFoldDB" id="A0A067PZX0"/>
<name>A0A067PZX0_9AGAM</name>
<organism evidence="1 2">
    <name type="scientific">Jaapia argillacea MUCL 33604</name>
    <dbReference type="NCBI Taxonomy" id="933084"/>
    <lineage>
        <taxon>Eukaryota</taxon>
        <taxon>Fungi</taxon>
        <taxon>Dikarya</taxon>
        <taxon>Basidiomycota</taxon>
        <taxon>Agaricomycotina</taxon>
        <taxon>Agaricomycetes</taxon>
        <taxon>Agaricomycetidae</taxon>
        <taxon>Jaapiales</taxon>
        <taxon>Jaapiaceae</taxon>
        <taxon>Jaapia</taxon>
    </lineage>
</organism>
<accession>A0A067PZX0</accession>
<gene>
    <name evidence="1" type="ORF">JAAARDRAFT_195137</name>
</gene>
<proteinExistence type="predicted"/>
<keyword evidence="2" id="KW-1185">Reference proteome</keyword>
<dbReference type="Pfam" id="PF02992">
    <property type="entry name" value="Transposase_21"/>
    <property type="match status" value="1"/>
</dbReference>
<reference evidence="2" key="1">
    <citation type="journal article" date="2014" name="Proc. Natl. Acad. Sci. U.S.A.">
        <title>Extensive sampling of basidiomycete genomes demonstrates inadequacy of the white-rot/brown-rot paradigm for wood decay fungi.</title>
        <authorList>
            <person name="Riley R."/>
            <person name="Salamov A.A."/>
            <person name="Brown D.W."/>
            <person name="Nagy L.G."/>
            <person name="Floudas D."/>
            <person name="Held B.W."/>
            <person name="Levasseur A."/>
            <person name="Lombard V."/>
            <person name="Morin E."/>
            <person name="Otillar R."/>
            <person name="Lindquist E.A."/>
            <person name="Sun H."/>
            <person name="LaButti K.M."/>
            <person name="Schmutz J."/>
            <person name="Jabbour D."/>
            <person name="Luo H."/>
            <person name="Baker S.E."/>
            <person name="Pisabarro A.G."/>
            <person name="Walton J.D."/>
            <person name="Blanchette R.A."/>
            <person name="Henrissat B."/>
            <person name="Martin F."/>
            <person name="Cullen D."/>
            <person name="Hibbett D.S."/>
            <person name="Grigoriev I.V."/>
        </authorList>
    </citation>
    <scope>NUCLEOTIDE SEQUENCE [LARGE SCALE GENOMIC DNA]</scope>
    <source>
        <strain evidence="2">MUCL 33604</strain>
    </source>
</reference>
<dbReference type="Proteomes" id="UP000027265">
    <property type="component" value="Unassembled WGS sequence"/>
</dbReference>
<dbReference type="STRING" id="933084.A0A067PZX0"/>
<dbReference type="HOGENOM" id="CLU_1147329_0_0_1"/>
<evidence type="ECO:0000313" key="2">
    <source>
        <dbReference type="Proteomes" id="UP000027265"/>
    </source>
</evidence>
<dbReference type="InterPro" id="IPR004242">
    <property type="entry name" value="Transposase_21"/>
</dbReference>
<dbReference type="EMBL" id="KL197723">
    <property type="protein sequence ID" value="KDQ55891.1"/>
    <property type="molecule type" value="Genomic_DNA"/>
</dbReference>